<proteinExistence type="predicted"/>
<dbReference type="KEGG" id="palk:PSAKL28_32130"/>
<dbReference type="Proteomes" id="UP000028931">
    <property type="component" value="Chromosome"/>
</dbReference>
<keyword evidence="1" id="KW-0732">Signal</keyword>
<dbReference type="EMBL" id="CP009048">
    <property type="protein sequence ID" value="AIL62380.1"/>
    <property type="molecule type" value="Genomic_DNA"/>
</dbReference>
<sequence>MNPENHPPAICLMRNRQIQPRNVFPLLRARFLGVLLVALAPACALADSPPIDPHADLLYRQALTLLEQADQQISGFSLKTSTTDQDLAQQGRAMGRSLAPAVSLLNKAVELEHPVARYRLALYYMTYLPAEQVPAVACPLLQTSLDQGFAPAALGIEAWCPGYRQSAAFARDLENIPSSASRFAAYYPQPAERLLCNREQPQGLAMQWGRQRDYQAEIYRLQGNSDPVRRQWYWKKAVDLNGCFSVSQRLLSSQH</sequence>
<evidence type="ECO:0008006" key="4">
    <source>
        <dbReference type="Google" id="ProtNLM"/>
    </source>
</evidence>
<accession>A0A077FCM4</accession>
<gene>
    <name evidence="2" type="ORF">PSAKL28_32130</name>
</gene>
<feature type="signal peptide" evidence="1">
    <location>
        <begin position="1"/>
        <end position="46"/>
    </location>
</feature>
<organism evidence="2 3">
    <name type="scientific">Pseudomonas alkylphenolica</name>
    <dbReference type="NCBI Taxonomy" id="237609"/>
    <lineage>
        <taxon>Bacteria</taxon>
        <taxon>Pseudomonadati</taxon>
        <taxon>Pseudomonadota</taxon>
        <taxon>Gammaproteobacteria</taxon>
        <taxon>Pseudomonadales</taxon>
        <taxon>Pseudomonadaceae</taxon>
        <taxon>Pseudomonas</taxon>
    </lineage>
</organism>
<feature type="chain" id="PRO_5001718723" description="Sel1 repeat family protein" evidence="1">
    <location>
        <begin position="47"/>
        <end position="255"/>
    </location>
</feature>
<name>A0A077FCM4_9PSED</name>
<evidence type="ECO:0000313" key="2">
    <source>
        <dbReference type="EMBL" id="AIL62380.1"/>
    </source>
</evidence>
<reference evidence="2 3" key="1">
    <citation type="submission" date="2014-07" db="EMBL/GenBank/DDBJ databases">
        <authorList>
            <person name="Lee K."/>
            <person name="Lim J.Y."/>
            <person name="Hwang I."/>
        </authorList>
    </citation>
    <scope>NUCLEOTIDE SEQUENCE [LARGE SCALE GENOMIC DNA]</scope>
    <source>
        <strain evidence="2 3">KL28</strain>
    </source>
</reference>
<protein>
    <recommendedName>
        <fullName evidence="4">Sel1 repeat family protein</fullName>
    </recommendedName>
</protein>
<dbReference type="HOGENOM" id="CLU_1184244_0_0_6"/>
<dbReference type="AlphaFoldDB" id="A0A077FCM4"/>
<evidence type="ECO:0000313" key="3">
    <source>
        <dbReference type="Proteomes" id="UP000028931"/>
    </source>
</evidence>
<evidence type="ECO:0000256" key="1">
    <source>
        <dbReference type="SAM" id="SignalP"/>
    </source>
</evidence>